<dbReference type="Pfam" id="PF11860">
    <property type="entry name" value="Muramidase"/>
    <property type="match status" value="1"/>
</dbReference>
<sequence>MTKKLQKKWKQFNGPSYKQNKYDEKLQSAYNSFKGK</sequence>
<gene>
    <name evidence="2" type="ORF">H6A31_10300</name>
</gene>
<comment type="caution">
    <text evidence="2">The sequence shown here is derived from an EMBL/GenBank/DDBJ whole genome shotgun (WGS) entry which is preliminary data.</text>
</comment>
<organism evidence="2 3">
    <name type="scientific">Bacteroides mediterraneensis</name>
    <dbReference type="NCBI Taxonomy" id="1841856"/>
    <lineage>
        <taxon>Bacteria</taxon>
        <taxon>Pseudomonadati</taxon>
        <taxon>Bacteroidota</taxon>
        <taxon>Bacteroidia</taxon>
        <taxon>Bacteroidales</taxon>
        <taxon>Bacteroidaceae</taxon>
        <taxon>Bacteroides</taxon>
    </lineage>
</organism>
<proteinExistence type="predicted"/>
<evidence type="ECO:0000259" key="1">
    <source>
        <dbReference type="Pfam" id="PF11860"/>
    </source>
</evidence>
<dbReference type="EMBL" id="JACJJW010000028">
    <property type="protein sequence ID" value="MBM6759064.1"/>
    <property type="molecule type" value="Genomic_DNA"/>
</dbReference>
<reference evidence="2 3" key="1">
    <citation type="journal article" date="2021" name="Sci. Rep.">
        <title>The distribution of antibiotic resistance genes in chicken gut microbiota commensals.</title>
        <authorList>
            <person name="Juricova H."/>
            <person name="Matiasovicova J."/>
            <person name="Kubasova T."/>
            <person name="Cejkova D."/>
            <person name="Rychlik I."/>
        </authorList>
    </citation>
    <scope>NUCLEOTIDE SEQUENCE [LARGE SCALE GENOMIC DNA]</scope>
    <source>
        <strain evidence="2 3">An801</strain>
    </source>
</reference>
<dbReference type="RefSeq" id="WP_204476274.1">
    <property type="nucleotide sequence ID" value="NZ_JACJJW010000028.1"/>
</dbReference>
<feature type="domain" description="N-acetylmuramidase" evidence="1">
    <location>
        <begin position="6"/>
        <end position="34"/>
    </location>
</feature>
<name>A0ABS2EXJ9_9BACE</name>
<evidence type="ECO:0000313" key="2">
    <source>
        <dbReference type="EMBL" id="MBM6759064.1"/>
    </source>
</evidence>
<protein>
    <submittedName>
        <fullName evidence="2">DUF3380 domain-containing protein</fullName>
    </submittedName>
</protein>
<dbReference type="InterPro" id="IPR024408">
    <property type="entry name" value="Muramidase"/>
</dbReference>
<dbReference type="Proteomes" id="UP000703295">
    <property type="component" value="Unassembled WGS sequence"/>
</dbReference>
<evidence type="ECO:0000313" key="3">
    <source>
        <dbReference type="Proteomes" id="UP000703295"/>
    </source>
</evidence>
<accession>A0ABS2EXJ9</accession>
<keyword evidence="3" id="KW-1185">Reference proteome</keyword>